<name>A0A1B0B914_9MUSC</name>
<dbReference type="AlphaFoldDB" id="A0A1B0B914"/>
<dbReference type="EMBL" id="JXJN01010184">
    <property type="status" value="NOT_ANNOTATED_CDS"/>
    <property type="molecule type" value="Genomic_DNA"/>
</dbReference>
<accession>A0A1B0B914</accession>
<sequence length="135" mass="14756">VVVPEEVDEFVEEPADPELLPVAPLRPRATDPAFALFAVVILVAVPVVAEALEPLATLLVEPLVLVPPLAVEVEDITSQSIPPLAIEFPNAMSATQTTRNHVQRPDIKYTQISNNEQSGITGIRHDFMFQKLVEN</sequence>
<protein>
    <submittedName>
        <fullName evidence="1">Uncharacterized protein</fullName>
    </submittedName>
</protein>
<reference evidence="1" key="2">
    <citation type="submission" date="2020-05" db="UniProtKB">
        <authorList>
            <consortium name="EnsemblMetazoa"/>
        </authorList>
    </citation>
    <scope>IDENTIFICATION</scope>
    <source>
        <strain evidence="1">IAEA</strain>
    </source>
</reference>
<reference evidence="2" key="1">
    <citation type="submission" date="2015-01" db="EMBL/GenBank/DDBJ databases">
        <authorList>
            <person name="Aksoy S."/>
            <person name="Warren W."/>
            <person name="Wilson R.K."/>
        </authorList>
    </citation>
    <scope>NUCLEOTIDE SEQUENCE [LARGE SCALE GENOMIC DNA]</scope>
    <source>
        <strain evidence="2">IAEA</strain>
    </source>
</reference>
<dbReference type="VEuPathDB" id="VectorBase:GPPI022701"/>
<proteinExistence type="predicted"/>
<evidence type="ECO:0000313" key="2">
    <source>
        <dbReference type="Proteomes" id="UP000092460"/>
    </source>
</evidence>
<keyword evidence="2" id="KW-1185">Reference proteome</keyword>
<evidence type="ECO:0000313" key="1">
    <source>
        <dbReference type="EnsemblMetazoa" id="GPPI022701-PA"/>
    </source>
</evidence>
<organism evidence="1 2">
    <name type="scientific">Glossina palpalis gambiensis</name>
    <dbReference type="NCBI Taxonomy" id="67801"/>
    <lineage>
        <taxon>Eukaryota</taxon>
        <taxon>Metazoa</taxon>
        <taxon>Ecdysozoa</taxon>
        <taxon>Arthropoda</taxon>
        <taxon>Hexapoda</taxon>
        <taxon>Insecta</taxon>
        <taxon>Pterygota</taxon>
        <taxon>Neoptera</taxon>
        <taxon>Endopterygota</taxon>
        <taxon>Diptera</taxon>
        <taxon>Brachycera</taxon>
        <taxon>Muscomorpha</taxon>
        <taxon>Hippoboscoidea</taxon>
        <taxon>Glossinidae</taxon>
        <taxon>Glossina</taxon>
    </lineage>
</organism>
<dbReference type="Proteomes" id="UP000092460">
    <property type="component" value="Unassembled WGS sequence"/>
</dbReference>
<dbReference type="EnsemblMetazoa" id="GPPI022701-RA">
    <property type="protein sequence ID" value="GPPI022701-PA"/>
    <property type="gene ID" value="GPPI022701"/>
</dbReference>